<evidence type="ECO:0000259" key="9">
    <source>
        <dbReference type="Pfam" id="PF12161"/>
    </source>
</evidence>
<comment type="catalytic activity">
    <reaction evidence="7">
        <text>a 2'-deoxyadenosine in DNA + S-adenosyl-L-methionine = an N(6)-methyl-2'-deoxyadenosine in DNA + S-adenosyl-L-homocysteine + H(+)</text>
        <dbReference type="Rhea" id="RHEA:15197"/>
        <dbReference type="Rhea" id="RHEA-COMP:12418"/>
        <dbReference type="Rhea" id="RHEA-COMP:12419"/>
        <dbReference type="ChEBI" id="CHEBI:15378"/>
        <dbReference type="ChEBI" id="CHEBI:57856"/>
        <dbReference type="ChEBI" id="CHEBI:59789"/>
        <dbReference type="ChEBI" id="CHEBI:90615"/>
        <dbReference type="ChEBI" id="CHEBI:90616"/>
        <dbReference type="EC" id="2.1.1.72"/>
    </reaction>
</comment>
<gene>
    <name evidence="10" type="ORF">C7954_13710</name>
</gene>
<feature type="domain" description="N6 adenine-specific DNA methyltransferase N-terminal" evidence="9">
    <location>
        <begin position="4"/>
        <end position="130"/>
    </location>
</feature>
<dbReference type="EC" id="2.1.1.72" evidence="2"/>
<feature type="domain" description="DNA methylase adenine-specific" evidence="8">
    <location>
        <begin position="140"/>
        <end position="447"/>
    </location>
</feature>
<dbReference type="InterPro" id="IPR051537">
    <property type="entry name" value="DNA_Adenine_Mtase"/>
</dbReference>
<dbReference type="Proteomes" id="UP000295472">
    <property type="component" value="Unassembled WGS sequence"/>
</dbReference>
<dbReference type="GO" id="GO:0009007">
    <property type="term" value="F:site-specific DNA-methyltransferase (adenine-specific) activity"/>
    <property type="evidence" value="ECO:0007669"/>
    <property type="project" value="UniProtKB-EC"/>
</dbReference>
<dbReference type="InterPro" id="IPR038333">
    <property type="entry name" value="T1MK-like_N_sf"/>
</dbReference>
<dbReference type="SUPFAM" id="SSF53335">
    <property type="entry name" value="S-adenosyl-L-methionine-dependent methyltransferases"/>
    <property type="match status" value="1"/>
</dbReference>
<dbReference type="InterPro" id="IPR002052">
    <property type="entry name" value="DNA_methylase_N6_adenine_CS"/>
</dbReference>
<keyword evidence="6" id="KW-0680">Restriction system</keyword>
<dbReference type="PRINTS" id="PR00507">
    <property type="entry name" value="N12N6MTFRASE"/>
</dbReference>
<evidence type="ECO:0000256" key="4">
    <source>
        <dbReference type="ARBA" id="ARBA00022679"/>
    </source>
</evidence>
<organism evidence="10 11">
    <name type="scientific">Halanaerobium congolense</name>
    <dbReference type="NCBI Taxonomy" id="54121"/>
    <lineage>
        <taxon>Bacteria</taxon>
        <taxon>Bacillati</taxon>
        <taxon>Bacillota</taxon>
        <taxon>Clostridia</taxon>
        <taxon>Halanaerobiales</taxon>
        <taxon>Halanaerobiaceae</taxon>
        <taxon>Halanaerobium</taxon>
    </lineage>
</organism>
<reference evidence="10 11" key="1">
    <citation type="submission" date="2019-03" db="EMBL/GenBank/DDBJ databases">
        <title>Subsurface microbial communities from deep shales in Ohio and West Virginia, USA.</title>
        <authorList>
            <person name="Wrighton K."/>
        </authorList>
    </citation>
    <scope>NUCLEOTIDE SEQUENCE [LARGE SCALE GENOMIC DNA]</scope>
    <source>
        <strain evidence="10 11">DSMZ 11287</strain>
    </source>
</reference>
<evidence type="ECO:0000256" key="1">
    <source>
        <dbReference type="ARBA" id="ARBA00006594"/>
    </source>
</evidence>
<dbReference type="InterPro" id="IPR003356">
    <property type="entry name" value="DNA_methylase_A-5"/>
</dbReference>
<keyword evidence="3" id="KW-0489">Methyltransferase</keyword>
<dbReference type="GO" id="GO:0009307">
    <property type="term" value="P:DNA restriction-modification system"/>
    <property type="evidence" value="ECO:0007669"/>
    <property type="project" value="UniProtKB-KW"/>
</dbReference>
<evidence type="ECO:0000259" key="8">
    <source>
        <dbReference type="Pfam" id="PF02384"/>
    </source>
</evidence>
<dbReference type="OrthoDB" id="9814572at2"/>
<proteinExistence type="inferred from homology"/>
<comment type="caution">
    <text evidence="10">The sequence shown here is derived from an EMBL/GenBank/DDBJ whole genome shotgun (WGS) entry which is preliminary data.</text>
</comment>
<evidence type="ECO:0000256" key="7">
    <source>
        <dbReference type="ARBA" id="ARBA00047942"/>
    </source>
</evidence>
<evidence type="ECO:0000256" key="2">
    <source>
        <dbReference type="ARBA" id="ARBA00011900"/>
    </source>
</evidence>
<dbReference type="Pfam" id="PF12161">
    <property type="entry name" value="HsdM_N"/>
    <property type="match status" value="1"/>
</dbReference>
<evidence type="ECO:0000256" key="3">
    <source>
        <dbReference type="ARBA" id="ARBA00022603"/>
    </source>
</evidence>
<keyword evidence="5" id="KW-0949">S-adenosyl-L-methionine</keyword>
<dbReference type="InterPro" id="IPR029063">
    <property type="entry name" value="SAM-dependent_MTases_sf"/>
</dbReference>
<evidence type="ECO:0000256" key="5">
    <source>
        <dbReference type="ARBA" id="ARBA00022691"/>
    </source>
</evidence>
<dbReference type="Gene3D" id="1.20.1260.30">
    <property type="match status" value="1"/>
</dbReference>
<sequence length="479" mass="56013">MTISNFVRSIQQIMRQDAGVDGDAQRISQLVWMLFLKVFDTKEEEWEVVEDDYTPIIPEKYQWRNWAGDEEGMTGDELLEFVDNELFVELSNLEIDEYTDERKILVKEVFADSYNYMKSGTLMRKVINRINKVDFDDYKERHAFNEIYETILKDLQSAGNSGEYYTPRAVTDFVIEMLDPKIEESVADFACGTGGFLVSSLEYRRNKYDLSVEDRKNLQNGLHGVEKKPMPYMLGVTNLILHDIDTPDILHGNSLNKSLREFTEKDKFEVIAMNPPFGGTEQDIIQMNFPKPFQTSETADLFMTLIMYRLKEDGRAGVVLPDGFFFGTDNAKLEIKKKLLDEFNLHTIVRLPGSVFAPYTSIATNLLFFNKNSEGTASIWYYELPLPENYKAFSKTKPMQNKHFEEVREWWNDREETERAWRVKREEIVENDYNLDINNPNVKEEDNHDPKELLRKYNEVQNEIKGLQELLKEELKGVL</sequence>
<keyword evidence="4" id="KW-0808">Transferase</keyword>
<evidence type="ECO:0000313" key="11">
    <source>
        <dbReference type="Proteomes" id="UP000295472"/>
    </source>
</evidence>
<dbReference type="GeneID" id="57013716"/>
<evidence type="ECO:0000313" key="10">
    <source>
        <dbReference type="EMBL" id="TDX38296.1"/>
    </source>
</evidence>
<dbReference type="PANTHER" id="PTHR42933">
    <property type="entry name" value="SLR6095 PROTEIN"/>
    <property type="match status" value="1"/>
</dbReference>
<dbReference type="GO" id="GO:0003677">
    <property type="term" value="F:DNA binding"/>
    <property type="evidence" value="ECO:0007669"/>
    <property type="project" value="InterPro"/>
</dbReference>
<name>A0A1M7KSW1_9FIRM</name>
<dbReference type="AlphaFoldDB" id="A0A1M7KSW1"/>
<dbReference type="RefSeq" id="WP_073158121.1">
    <property type="nucleotide sequence ID" value="NZ_FNDF01000008.1"/>
</dbReference>
<dbReference type="PANTHER" id="PTHR42933:SF4">
    <property type="entry name" value="TYPE I RESTRICTION ENZYME ECOKI METHYLASE SUBUNIT"/>
    <property type="match status" value="1"/>
</dbReference>
<evidence type="ECO:0000256" key="6">
    <source>
        <dbReference type="ARBA" id="ARBA00022747"/>
    </source>
</evidence>
<dbReference type="EMBL" id="SOEF01000037">
    <property type="protein sequence ID" value="TDX38296.1"/>
    <property type="molecule type" value="Genomic_DNA"/>
</dbReference>
<dbReference type="InterPro" id="IPR022749">
    <property type="entry name" value="D12N6_MeTrfase_N"/>
</dbReference>
<dbReference type="Gene3D" id="3.40.50.150">
    <property type="entry name" value="Vaccinia Virus protein VP39"/>
    <property type="match status" value="1"/>
</dbReference>
<comment type="similarity">
    <text evidence="1">Belongs to the N(4)/N(6)-methyltransferase family.</text>
</comment>
<dbReference type="GO" id="GO:0032259">
    <property type="term" value="P:methylation"/>
    <property type="evidence" value="ECO:0007669"/>
    <property type="project" value="UniProtKB-KW"/>
</dbReference>
<dbReference type="PROSITE" id="PS00092">
    <property type="entry name" value="N6_MTASE"/>
    <property type="match status" value="1"/>
</dbReference>
<dbReference type="Pfam" id="PF02384">
    <property type="entry name" value="N6_Mtase"/>
    <property type="match status" value="1"/>
</dbReference>
<accession>A0A1M7KSW1</accession>
<dbReference type="GO" id="GO:0008170">
    <property type="term" value="F:N-methyltransferase activity"/>
    <property type="evidence" value="ECO:0007669"/>
    <property type="project" value="InterPro"/>
</dbReference>
<protein>
    <recommendedName>
        <fullName evidence="2">site-specific DNA-methyltransferase (adenine-specific)</fullName>
        <ecNumber evidence="2">2.1.1.72</ecNumber>
    </recommendedName>
</protein>